<protein>
    <recommendedName>
        <fullName evidence="6">Acetyl-CoA acetyltransferase</fullName>
        <ecNumber evidence="5">2.3.1.16</ecNumber>
    </recommendedName>
</protein>
<dbReference type="GO" id="GO:0005737">
    <property type="term" value="C:cytoplasm"/>
    <property type="evidence" value="ECO:0007669"/>
    <property type="project" value="UniProtKB-SubCell"/>
</dbReference>
<keyword evidence="4 9" id="KW-0012">Acyltransferase</keyword>
<dbReference type="InterPro" id="IPR020610">
    <property type="entry name" value="Thiolase_AS"/>
</dbReference>
<name>A0A2L2XC73_9FIRM</name>
<dbReference type="CDD" id="cd00751">
    <property type="entry name" value="thiolase"/>
    <property type="match status" value="1"/>
</dbReference>
<dbReference type="AlphaFoldDB" id="A0A2L2XC73"/>
<dbReference type="SUPFAM" id="SSF53901">
    <property type="entry name" value="Thiolase-like"/>
    <property type="match status" value="2"/>
</dbReference>
<evidence type="ECO:0000313" key="13">
    <source>
        <dbReference type="Proteomes" id="UP000239549"/>
    </source>
</evidence>
<feature type="domain" description="Thiolase N-terminal" evidence="10">
    <location>
        <begin position="5"/>
        <end position="258"/>
    </location>
</feature>
<keyword evidence="13" id="KW-1185">Reference proteome</keyword>
<dbReference type="EC" id="2.3.1.16" evidence="5"/>
<dbReference type="PROSITE" id="PS00099">
    <property type="entry name" value="THIOLASE_3"/>
    <property type="match status" value="1"/>
</dbReference>
<evidence type="ECO:0000256" key="5">
    <source>
        <dbReference type="ARBA" id="ARBA00024073"/>
    </source>
</evidence>
<dbReference type="InterPro" id="IPR020617">
    <property type="entry name" value="Thiolase_C"/>
</dbReference>
<dbReference type="NCBIfam" id="TIGR01930">
    <property type="entry name" value="AcCoA-C-Actrans"/>
    <property type="match status" value="1"/>
</dbReference>
<dbReference type="InterPro" id="IPR016039">
    <property type="entry name" value="Thiolase-like"/>
</dbReference>
<dbReference type="Pfam" id="PF02803">
    <property type="entry name" value="Thiolase_C"/>
    <property type="match status" value="1"/>
</dbReference>
<keyword evidence="3 9" id="KW-0808">Transferase</keyword>
<evidence type="ECO:0000259" key="11">
    <source>
        <dbReference type="Pfam" id="PF02803"/>
    </source>
</evidence>
<dbReference type="RefSeq" id="WP_207655569.1">
    <property type="nucleotide sequence ID" value="NZ_BFAV01000119.1"/>
</dbReference>
<feature type="domain" description="Thiolase C-terminal" evidence="11">
    <location>
        <begin position="266"/>
        <end position="391"/>
    </location>
</feature>
<sequence>MREAVIVGMARTAIAKENGALRDIPPQNLAAVVMKAAVARSGLQKPGLIDEVIYGHCLGTAGCLGRMALLEAGLPMEIPAITIDRQCGSGSTAVNLAATHIWAGVGDIYLAGGVDSMTRQPYLLEKPTAAFQRNAPEFTGRPLSPEEIGDPPMGITAENVAQRFNIPREEQDEMGYLSQVKAARAINEGRFKEQIVPVVIPQKKGDPVVFEVDEHPRPNTTLEALAKLRPAFKKDGTVTAGTSSGINDGAAALLVTSREKAEELGLKPLAVVRAFGSGGVDPNIMGMGPVPATRKALARAGMSIDQLDVIELNEAFASQAIACCRELGIDWRDGEKFNPNGGAIALGHPIAGSLAILTVKAISELHRKGARYALITACCGGGQGVATIIEKVD</sequence>
<comment type="similarity">
    <text evidence="2 9">Belongs to the thiolase-like superfamily. Thiolase family.</text>
</comment>
<feature type="active site" description="Proton acceptor" evidence="8">
    <location>
        <position position="378"/>
    </location>
</feature>
<dbReference type="Proteomes" id="UP000239549">
    <property type="component" value="Unassembled WGS sequence"/>
</dbReference>
<dbReference type="GO" id="GO:0006635">
    <property type="term" value="P:fatty acid beta-oxidation"/>
    <property type="evidence" value="ECO:0007669"/>
    <property type="project" value="TreeGrafter"/>
</dbReference>
<accession>A0A2L2XC73</accession>
<comment type="catalytic activity">
    <reaction evidence="7">
        <text>2 acetyl-CoA = acetoacetyl-CoA + CoA</text>
        <dbReference type="Rhea" id="RHEA:21036"/>
        <dbReference type="ChEBI" id="CHEBI:57286"/>
        <dbReference type="ChEBI" id="CHEBI:57287"/>
        <dbReference type="ChEBI" id="CHEBI:57288"/>
        <dbReference type="EC" id="2.3.1.9"/>
    </reaction>
</comment>
<evidence type="ECO:0000259" key="10">
    <source>
        <dbReference type="Pfam" id="PF00108"/>
    </source>
</evidence>
<dbReference type="InterPro" id="IPR050215">
    <property type="entry name" value="Thiolase-like_sf_Thiolase"/>
</dbReference>
<evidence type="ECO:0000256" key="8">
    <source>
        <dbReference type="PIRSR" id="PIRSR000429-1"/>
    </source>
</evidence>
<reference evidence="13" key="1">
    <citation type="submission" date="2018-02" db="EMBL/GenBank/DDBJ databases">
        <title>Genome sequence of Desulfocucumis palustris strain NAW-5.</title>
        <authorList>
            <person name="Watanabe M."/>
            <person name="Kojima H."/>
            <person name="Fukui M."/>
        </authorList>
    </citation>
    <scope>NUCLEOTIDE SEQUENCE [LARGE SCALE GENOMIC DNA]</scope>
    <source>
        <strain evidence="13">NAW-5</strain>
    </source>
</reference>
<gene>
    <name evidence="12" type="ORF">DCCM_2808</name>
</gene>
<proteinExistence type="inferred from homology"/>
<evidence type="ECO:0000256" key="7">
    <source>
        <dbReference type="ARBA" id="ARBA00051550"/>
    </source>
</evidence>
<dbReference type="GO" id="GO:0003985">
    <property type="term" value="F:acetyl-CoA C-acetyltransferase activity"/>
    <property type="evidence" value="ECO:0007669"/>
    <property type="project" value="UniProtKB-EC"/>
</dbReference>
<feature type="active site" description="Acyl-thioester intermediate" evidence="8">
    <location>
        <position position="87"/>
    </location>
</feature>
<feature type="active site" description="Proton acceptor" evidence="8">
    <location>
        <position position="348"/>
    </location>
</feature>
<dbReference type="Pfam" id="PF00108">
    <property type="entry name" value="Thiolase_N"/>
    <property type="match status" value="1"/>
</dbReference>
<dbReference type="InterPro" id="IPR002155">
    <property type="entry name" value="Thiolase"/>
</dbReference>
<evidence type="ECO:0000256" key="2">
    <source>
        <dbReference type="ARBA" id="ARBA00010982"/>
    </source>
</evidence>
<evidence type="ECO:0000313" key="12">
    <source>
        <dbReference type="EMBL" id="GBF33702.1"/>
    </source>
</evidence>
<evidence type="ECO:0000256" key="6">
    <source>
        <dbReference type="ARBA" id="ARBA00044137"/>
    </source>
</evidence>
<dbReference type="InterPro" id="IPR020616">
    <property type="entry name" value="Thiolase_N"/>
</dbReference>
<dbReference type="PANTHER" id="PTHR43853:SF2">
    <property type="entry name" value="3-OXOADIPYL-COA_3-OXO-5,6-DEHYDROSUBERYL-COA THIOLASE"/>
    <property type="match status" value="1"/>
</dbReference>
<dbReference type="EMBL" id="BFAV01000119">
    <property type="protein sequence ID" value="GBF33702.1"/>
    <property type="molecule type" value="Genomic_DNA"/>
</dbReference>
<organism evidence="12 13">
    <name type="scientific">Desulfocucumis palustris</name>
    <dbReference type="NCBI Taxonomy" id="1898651"/>
    <lineage>
        <taxon>Bacteria</taxon>
        <taxon>Bacillati</taxon>
        <taxon>Bacillota</taxon>
        <taxon>Clostridia</taxon>
        <taxon>Eubacteriales</taxon>
        <taxon>Desulfocucumaceae</taxon>
        <taxon>Desulfocucumis</taxon>
    </lineage>
</organism>
<dbReference type="GO" id="GO:0010124">
    <property type="term" value="P:phenylacetate catabolic process"/>
    <property type="evidence" value="ECO:0007669"/>
    <property type="project" value="TreeGrafter"/>
</dbReference>
<evidence type="ECO:0000256" key="3">
    <source>
        <dbReference type="ARBA" id="ARBA00022679"/>
    </source>
</evidence>
<dbReference type="Gene3D" id="3.40.47.10">
    <property type="match status" value="1"/>
</dbReference>
<comment type="subcellular location">
    <subcellularLocation>
        <location evidence="1">Cytoplasm</location>
    </subcellularLocation>
</comment>
<evidence type="ECO:0000256" key="9">
    <source>
        <dbReference type="RuleBase" id="RU003557"/>
    </source>
</evidence>
<dbReference type="PANTHER" id="PTHR43853">
    <property type="entry name" value="3-KETOACYL-COA THIOLASE, PEROXISOMAL"/>
    <property type="match status" value="1"/>
</dbReference>
<dbReference type="PIRSF" id="PIRSF000429">
    <property type="entry name" value="Ac-CoA_Ac_transf"/>
    <property type="match status" value="1"/>
</dbReference>
<evidence type="ECO:0000256" key="4">
    <source>
        <dbReference type="ARBA" id="ARBA00023315"/>
    </source>
</evidence>
<evidence type="ECO:0000256" key="1">
    <source>
        <dbReference type="ARBA" id="ARBA00004496"/>
    </source>
</evidence>
<comment type="caution">
    <text evidence="12">The sequence shown here is derived from an EMBL/GenBank/DDBJ whole genome shotgun (WGS) entry which is preliminary data.</text>
</comment>
<dbReference type="FunFam" id="3.40.47.10:FF:000010">
    <property type="entry name" value="Acetyl-CoA acetyltransferase (Thiolase)"/>
    <property type="match status" value="1"/>
</dbReference>